<comment type="cofactor">
    <cofactor evidence="8">
        <name>[4Fe-4S] cluster</name>
        <dbReference type="ChEBI" id="CHEBI:49883"/>
    </cofactor>
    <text evidence="8">Binds 1 [4Fe-4S] cluster. The cluster is coordinated with 3 cysteines and an exchangeable S-adenosyl-L-methionine.</text>
</comment>
<dbReference type="AlphaFoldDB" id="A0A7K0KBG6"/>
<comment type="pathway">
    <text evidence="8">Purine metabolism; 7-cyano-7-deazaguanine biosynthesis.</text>
</comment>
<comment type="subunit">
    <text evidence="8">Homodimer.</text>
</comment>
<feature type="binding site" evidence="8">
    <location>
        <begin position="119"/>
        <end position="121"/>
    </location>
    <ligand>
        <name>S-adenosyl-L-methionine</name>
        <dbReference type="ChEBI" id="CHEBI:59789"/>
    </ligand>
</feature>
<keyword evidence="2 8" id="KW-0949">S-adenosyl-L-methionine</keyword>
<dbReference type="UniPathway" id="UPA00391"/>
<evidence type="ECO:0000313" key="10">
    <source>
        <dbReference type="EMBL" id="MST83274.1"/>
    </source>
</evidence>
<keyword evidence="3 8" id="KW-0479">Metal-binding</keyword>
<dbReference type="GO" id="GO:0016840">
    <property type="term" value="F:carbon-nitrogen lyase activity"/>
    <property type="evidence" value="ECO:0007669"/>
    <property type="project" value="UniProtKB-UniRule"/>
</dbReference>
<dbReference type="GO" id="GO:0051539">
    <property type="term" value="F:4 iron, 4 sulfur cluster binding"/>
    <property type="evidence" value="ECO:0007669"/>
    <property type="project" value="UniProtKB-UniRule"/>
</dbReference>
<keyword evidence="5 8" id="KW-0408">Iron</keyword>
<feature type="binding site" evidence="8">
    <location>
        <position position="36"/>
    </location>
    <ligand>
        <name>[4Fe-4S] cluster</name>
        <dbReference type="ChEBI" id="CHEBI:49883"/>
        <note>4Fe-4S-S-AdoMet</note>
    </ligand>
</feature>
<comment type="caution">
    <text evidence="8">Lacks conserved residue(s) required for the propagation of feature annotation.</text>
</comment>
<feature type="binding site" evidence="8">
    <location>
        <position position="28"/>
    </location>
    <ligand>
        <name>substrate</name>
    </ligand>
</feature>
<keyword evidence="7 8" id="KW-0456">Lyase</keyword>
<dbReference type="CDD" id="cd01335">
    <property type="entry name" value="Radical_SAM"/>
    <property type="match status" value="1"/>
</dbReference>
<protein>
    <recommendedName>
        <fullName evidence="8">7-carboxy-7-deazaguanine synthase</fullName>
        <shortName evidence="8">CDG synthase</shortName>
        <ecNumber evidence="8">4.3.99.3</ecNumber>
    </recommendedName>
    <alternativeName>
        <fullName evidence="8">Queuosine biosynthesis protein QueE</fullName>
    </alternativeName>
</protein>
<feature type="binding site" evidence="8">
    <location>
        <begin position="155"/>
        <end position="158"/>
    </location>
    <ligand>
        <name>S-adenosyl-L-methionine</name>
        <dbReference type="ChEBI" id="CHEBI:59789"/>
    </ligand>
</feature>
<dbReference type="InterPro" id="IPR007197">
    <property type="entry name" value="rSAM"/>
</dbReference>
<dbReference type="InterPro" id="IPR058240">
    <property type="entry name" value="rSAM_sf"/>
</dbReference>
<gene>
    <name evidence="8" type="primary">queE</name>
    <name evidence="10" type="ORF">FYJ73_00985</name>
</gene>
<comment type="caution">
    <text evidence="10">The sequence shown here is derived from an EMBL/GenBank/DDBJ whole genome shotgun (WGS) entry which is preliminary data.</text>
</comment>
<evidence type="ECO:0000256" key="1">
    <source>
        <dbReference type="ARBA" id="ARBA00022485"/>
    </source>
</evidence>
<organism evidence="10 11">
    <name type="scientific">Hallella mizrahii</name>
    <dbReference type="NCBI Taxonomy" id="2606637"/>
    <lineage>
        <taxon>Bacteria</taxon>
        <taxon>Pseudomonadati</taxon>
        <taxon>Bacteroidota</taxon>
        <taxon>Bacteroidia</taxon>
        <taxon>Bacteroidales</taxon>
        <taxon>Prevotellaceae</taxon>
        <taxon>Hallella</taxon>
    </lineage>
</organism>
<comment type="function">
    <text evidence="8">Catalyzes the complex heterocyclic radical-mediated conversion of 6-carboxy-5,6,7,8-tetrahydropterin (CPH4) to 7-carboxy-7-deazaguanine (CDG), a step common to the biosynthetic pathways of all 7-deazapurine-containing compounds.</text>
</comment>
<proteinExistence type="inferred from homology"/>
<evidence type="ECO:0000256" key="7">
    <source>
        <dbReference type="ARBA" id="ARBA00023239"/>
    </source>
</evidence>
<dbReference type="InterPro" id="IPR013785">
    <property type="entry name" value="Aldolase_TIM"/>
</dbReference>
<feature type="binding site" evidence="8">
    <location>
        <begin position="38"/>
        <end position="40"/>
    </location>
    <ligand>
        <name>S-adenosyl-L-methionine</name>
        <dbReference type="ChEBI" id="CHEBI:59789"/>
    </ligand>
</feature>
<dbReference type="RefSeq" id="WP_154532735.1">
    <property type="nucleotide sequence ID" value="NZ_VUNG01000002.1"/>
</dbReference>
<feature type="binding site" evidence="8">
    <location>
        <position position="32"/>
    </location>
    <ligand>
        <name>[4Fe-4S] cluster</name>
        <dbReference type="ChEBI" id="CHEBI:49883"/>
        <note>4Fe-4S-S-AdoMet</note>
    </ligand>
</feature>
<feature type="binding site" evidence="8">
    <location>
        <begin position="13"/>
        <end position="15"/>
    </location>
    <ligand>
        <name>substrate</name>
    </ligand>
</feature>
<feature type="binding site" evidence="8">
    <location>
        <position position="76"/>
    </location>
    <ligand>
        <name>substrate</name>
    </ligand>
</feature>
<dbReference type="GO" id="GO:0000287">
    <property type="term" value="F:magnesium ion binding"/>
    <property type="evidence" value="ECO:0007669"/>
    <property type="project" value="UniProtKB-UniRule"/>
</dbReference>
<dbReference type="PANTHER" id="PTHR42836:SF1">
    <property type="entry name" value="7-CARBOXY-7-DEAZAGUANINE SYNTHASE"/>
    <property type="match status" value="1"/>
</dbReference>
<evidence type="ECO:0000256" key="2">
    <source>
        <dbReference type="ARBA" id="ARBA00022691"/>
    </source>
</evidence>
<dbReference type="InterPro" id="IPR024924">
    <property type="entry name" value="7-CO-7-deazaguanine_synth-like"/>
</dbReference>
<feature type="binding site" evidence="8">
    <location>
        <position position="39"/>
    </location>
    <ligand>
        <name>[4Fe-4S] cluster</name>
        <dbReference type="ChEBI" id="CHEBI:49883"/>
        <note>4Fe-4S-S-AdoMet</note>
    </ligand>
</feature>
<evidence type="ECO:0000256" key="3">
    <source>
        <dbReference type="ARBA" id="ARBA00022723"/>
    </source>
</evidence>
<sequence length="195" mass="22361">MKEYRINEIFYSLQGEGRNTGQAAVFIRFSGCNLHCTFCDTDFTEYTLMTLDDIMRQLEDFPTPQSTGVAIWCILTGGEPSLQADDQLVELLHQRGYRVAMESNGTHRPPNGLDWLTVSPKIQPTVNQCDELKVIFDGKQLPNDFGIKAHYYYLQPCDTGNSKLNQRIMHQCIEYIKQHPKWQLSLQTHKMVGIA</sequence>
<accession>A0A7K0KBG6</accession>
<comment type="cofactor">
    <cofactor evidence="8">
        <name>Mg(2+)</name>
        <dbReference type="ChEBI" id="CHEBI:18420"/>
    </cofactor>
</comment>
<dbReference type="GO" id="GO:1904047">
    <property type="term" value="F:S-adenosyl-L-methionine binding"/>
    <property type="evidence" value="ECO:0007669"/>
    <property type="project" value="UniProtKB-UniRule"/>
</dbReference>
<feature type="domain" description="Radical SAM core" evidence="9">
    <location>
        <begin position="19"/>
        <end position="195"/>
    </location>
</feature>
<dbReference type="PIRSF" id="PIRSF000370">
    <property type="entry name" value="QueE"/>
    <property type="match status" value="1"/>
</dbReference>
<evidence type="ECO:0000256" key="4">
    <source>
        <dbReference type="ARBA" id="ARBA00022842"/>
    </source>
</evidence>
<dbReference type="PANTHER" id="PTHR42836">
    <property type="entry name" value="7-CARBOXY-7-DEAZAGUANINE SYNTHASE"/>
    <property type="match status" value="1"/>
</dbReference>
<comment type="similarity">
    <text evidence="8">Belongs to the radical SAM superfamily. 7-carboxy-7-deazaguanine synthase family.</text>
</comment>
<keyword evidence="11" id="KW-1185">Reference proteome</keyword>
<keyword evidence="1 8" id="KW-0004">4Fe-4S</keyword>
<dbReference type="SFLD" id="SFLDS00029">
    <property type="entry name" value="Radical_SAM"/>
    <property type="match status" value="1"/>
</dbReference>
<keyword evidence="6 8" id="KW-0411">Iron-sulfur</keyword>
<dbReference type="Pfam" id="PF04055">
    <property type="entry name" value="Radical_SAM"/>
    <property type="match status" value="1"/>
</dbReference>
<name>A0A7K0KBG6_9BACT</name>
<dbReference type="HAMAP" id="MF_00917">
    <property type="entry name" value="QueE"/>
    <property type="match status" value="1"/>
</dbReference>
<comment type="catalytic activity">
    <reaction evidence="8">
        <text>6-carboxy-5,6,7,8-tetrahydropterin + H(+) = 7-carboxy-7-carbaguanine + NH4(+)</text>
        <dbReference type="Rhea" id="RHEA:27974"/>
        <dbReference type="ChEBI" id="CHEBI:15378"/>
        <dbReference type="ChEBI" id="CHEBI:28938"/>
        <dbReference type="ChEBI" id="CHEBI:61032"/>
        <dbReference type="ChEBI" id="CHEBI:61036"/>
        <dbReference type="EC" id="4.3.99.3"/>
    </reaction>
</comment>
<feature type="binding site" evidence="8">
    <location>
        <position position="78"/>
    </location>
    <ligand>
        <name>S-adenosyl-L-methionine</name>
        <dbReference type="ChEBI" id="CHEBI:59789"/>
    </ligand>
</feature>
<keyword evidence="8" id="KW-0671">Queuosine biosynthesis</keyword>
<dbReference type="PROSITE" id="PS51918">
    <property type="entry name" value="RADICAL_SAM"/>
    <property type="match status" value="1"/>
</dbReference>
<evidence type="ECO:0000256" key="6">
    <source>
        <dbReference type="ARBA" id="ARBA00023014"/>
    </source>
</evidence>
<keyword evidence="4 8" id="KW-0460">Magnesium</keyword>
<reference evidence="10 11" key="1">
    <citation type="submission" date="2019-08" db="EMBL/GenBank/DDBJ databases">
        <title>In-depth cultivation of the pig gut microbiome towards novel bacterial diversity and tailored functional studies.</title>
        <authorList>
            <person name="Wylensek D."/>
            <person name="Hitch T.C.A."/>
            <person name="Clavel T."/>
        </authorList>
    </citation>
    <scope>NUCLEOTIDE SEQUENCE [LARGE SCALE GENOMIC DNA]</scope>
    <source>
        <strain evidence="10 11">LKV-178-WT-2A</strain>
    </source>
</reference>
<evidence type="ECO:0000259" key="9">
    <source>
        <dbReference type="PROSITE" id="PS51918"/>
    </source>
</evidence>
<dbReference type="Proteomes" id="UP000438914">
    <property type="component" value="Unassembled WGS sequence"/>
</dbReference>
<dbReference type="EMBL" id="VUNG01000002">
    <property type="protein sequence ID" value="MST83274.1"/>
    <property type="molecule type" value="Genomic_DNA"/>
</dbReference>
<dbReference type="SUPFAM" id="SSF102114">
    <property type="entry name" value="Radical SAM enzymes"/>
    <property type="match status" value="1"/>
</dbReference>
<comment type="cofactor">
    <cofactor evidence="8">
        <name>S-adenosyl-L-methionine</name>
        <dbReference type="ChEBI" id="CHEBI:59789"/>
    </cofactor>
    <text evidence="8">Binds 1 S-adenosyl-L-methionine per subunit.</text>
</comment>
<feature type="binding site" evidence="8">
    <location>
        <position position="41"/>
    </location>
    <ligand>
        <name>Mg(2+)</name>
        <dbReference type="ChEBI" id="CHEBI:18420"/>
    </ligand>
</feature>
<evidence type="ECO:0000256" key="8">
    <source>
        <dbReference type="HAMAP-Rule" id="MF_00917"/>
    </source>
</evidence>
<evidence type="ECO:0000256" key="5">
    <source>
        <dbReference type="ARBA" id="ARBA00023004"/>
    </source>
</evidence>
<evidence type="ECO:0000313" key="11">
    <source>
        <dbReference type="Proteomes" id="UP000438914"/>
    </source>
</evidence>
<dbReference type="GO" id="GO:0008616">
    <property type="term" value="P:tRNA queuosine(34) biosynthetic process"/>
    <property type="evidence" value="ECO:0007669"/>
    <property type="project" value="UniProtKB-UniRule"/>
</dbReference>
<dbReference type="Gene3D" id="3.20.20.70">
    <property type="entry name" value="Aldolase class I"/>
    <property type="match status" value="1"/>
</dbReference>
<dbReference type="EC" id="4.3.99.3" evidence="8"/>